<dbReference type="Gene3D" id="1.20.58.2220">
    <property type="entry name" value="Formin, FH2 domain"/>
    <property type="match status" value="2"/>
</dbReference>
<feature type="compositionally biased region" description="Basic and acidic residues" evidence="1">
    <location>
        <begin position="812"/>
        <end position="828"/>
    </location>
</feature>
<feature type="compositionally biased region" description="Basic and acidic residues" evidence="1">
    <location>
        <begin position="1441"/>
        <end position="1450"/>
    </location>
</feature>
<reference evidence="3 4" key="1">
    <citation type="journal article" date="2024" name="Science">
        <title>Giant polyketide synthase enzymes in the biosynthesis of giant marine polyether toxins.</title>
        <authorList>
            <person name="Fallon T.R."/>
            <person name="Shende V.V."/>
            <person name="Wierzbicki I.H."/>
            <person name="Pendleton A.L."/>
            <person name="Watervoot N.F."/>
            <person name="Auber R.P."/>
            <person name="Gonzalez D.J."/>
            <person name="Wisecaver J.H."/>
            <person name="Moore B.S."/>
        </authorList>
    </citation>
    <scope>NUCLEOTIDE SEQUENCE [LARGE SCALE GENOMIC DNA]</scope>
    <source>
        <strain evidence="3 4">12B1</strain>
    </source>
</reference>
<name>A0AB34JQ99_PRYPA</name>
<proteinExistence type="predicted"/>
<feature type="compositionally biased region" description="Basic and acidic residues" evidence="1">
    <location>
        <begin position="271"/>
        <end position="280"/>
    </location>
</feature>
<feature type="region of interest" description="Disordered" evidence="1">
    <location>
        <begin position="812"/>
        <end position="872"/>
    </location>
</feature>
<feature type="compositionally biased region" description="Low complexity" evidence="1">
    <location>
        <begin position="386"/>
        <end position="396"/>
    </location>
</feature>
<organism evidence="3 4">
    <name type="scientific">Prymnesium parvum</name>
    <name type="common">Toxic golden alga</name>
    <dbReference type="NCBI Taxonomy" id="97485"/>
    <lineage>
        <taxon>Eukaryota</taxon>
        <taxon>Haptista</taxon>
        <taxon>Haptophyta</taxon>
        <taxon>Prymnesiophyceae</taxon>
        <taxon>Prymnesiales</taxon>
        <taxon>Prymnesiaceae</taxon>
        <taxon>Prymnesium</taxon>
    </lineage>
</organism>
<feature type="region of interest" description="Disordered" evidence="1">
    <location>
        <begin position="1"/>
        <end position="24"/>
    </location>
</feature>
<dbReference type="PANTHER" id="PTHR48125">
    <property type="entry name" value="LP07818P1"/>
    <property type="match status" value="1"/>
</dbReference>
<gene>
    <name evidence="3" type="ORF">AB1Y20_017775</name>
</gene>
<feature type="compositionally biased region" description="Basic and acidic residues" evidence="1">
    <location>
        <begin position="1073"/>
        <end position="1084"/>
    </location>
</feature>
<evidence type="ECO:0000313" key="4">
    <source>
        <dbReference type="Proteomes" id="UP001515480"/>
    </source>
</evidence>
<feature type="compositionally biased region" description="Low complexity" evidence="1">
    <location>
        <begin position="207"/>
        <end position="221"/>
    </location>
</feature>
<feature type="compositionally biased region" description="Basic and acidic residues" evidence="1">
    <location>
        <begin position="1480"/>
        <end position="1491"/>
    </location>
</feature>
<feature type="compositionally biased region" description="Acidic residues" evidence="1">
    <location>
        <begin position="1187"/>
        <end position="1198"/>
    </location>
</feature>
<feature type="region of interest" description="Disordered" evidence="1">
    <location>
        <begin position="184"/>
        <end position="539"/>
    </location>
</feature>
<dbReference type="SUPFAM" id="SSF101447">
    <property type="entry name" value="Formin homology 2 domain (FH2 domain)"/>
    <property type="match status" value="1"/>
</dbReference>
<feature type="compositionally biased region" description="Pro residues" evidence="1">
    <location>
        <begin position="397"/>
        <end position="536"/>
    </location>
</feature>
<feature type="region of interest" description="Disordered" evidence="1">
    <location>
        <begin position="1073"/>
        <end position="1106"/>
    </location>
</feature>
<evidence type="ECO:0000259" key="2">
    <source>
        <dbReference type="PROSITE" id="PS51444"/>
    </source>
</evidence>
<dbReference type="PANTHER" id="PTHR48125:SF12">
    <property type="entry name" value="AT HOOK TRANSCRIPTION FACTOR FAMILY-RELATED"/>
    <property type="match status" value="1"/>
</dbReference>
<protein>
    <recommendedName>
        <fullName evidence="2">FH2 domain-containing protein</fullName>
    </recommendedName>
</protein>
<dbReference type="SMART" id="SM00498">
    <property type="entry name" value="FH2"/>
    <property type="match status" value="1"/>
</dbReference>
<evidence type="ECO:0000313" key="3">
    <source>
        <dbReference type="EMBL" id="KAL1522804.1"/>
    </source>
</evidence>
<dbReference type="PROSITE" id="PS51444">
    <property type="entry name" value="FH2"/>
    <property type="match status" value="1"/>
</dbReference>
<feature type="compositionally biased region" description="Basic and acidic residues" evidence="1">
    <location>
        <begin position="1199"/>
        <end position="1210"/>
    </location>
</feature>
<dbReference type="Pfam" id="PF02181">
    <property type="entry name" value="FH2"/>
    <property type="match status" value="1"/>
</dbReference>
<feature type="region of interest" description="Disordered" evidence="1">
    <location>
        <begin position="1131"/>
        <end position="1210"/>
    </location>
</feature>
<accession>A0AB34JQ99</accession>
<feature type="domain" description="FH2" evidence="2">
    <location>
        <begin position="534"/>
        <end position="950"/>
    </location>
</feature>
<sequence>MDPYQRTPIRPKGVAQAAARAPPGHPLHAVAGQQQWAAMLRSMPESSSSYRPNNVRPRQDELSVRRIDTEVEFLMALKAQLQAGQGSTASKERAAAATVAAAVDRSQRLLNAHAATACRLLGQRTASSSLWAAAHRPHDARSSLADLSDVALAIQLGTRGSSSSIGSSEQGKIDAIGQLAKQSAAIASGKRRGAGTSEPSSASTQDAPSSKARAASSSSASDLTGAPHEASECEAAGAPGEHASGAAPAGAPAGRMSRKAASTTPRATSTSRDEQERLSDRPSSTQHKRPMSFLAGERGSAPSTPRDRQSPTVAVSLCPSQRGAPSKQPAGTPMPAARPPSAKSAANPKREPGSAPPSGKRSSAIPALPSHATSHPSSSNPASPRLASPRPGSAPLASPPPPPAPPVPASSPLAPPTLAPPALSPPALSPPALSPPALSPPPLAPPPLAPPPLAPPPLAPPDLAPPPLSPPPLAPPPLAPPSPGDGALPPPPIVGAPPPPPPPPPVMAGGAPPPPPPPPMGAPPLAPGAPPPPPMAGAPAAIKLKPVHWRKLQPSNGSVWASLAIAATQARLEAEQNELENLFVNKQTKALVTSQSKPAKSKGAQHERAPLCSAKRKQNISICLNKVSSMPFDAMARAITSLNVDGSLTWEDSLALQQLMPTADEVLAVEAVHRELTESGDGSQLEEEALLSSLDVAERFLFHLVPVPSLERKLQVITLMQLFPQLTAAVRANIQTLELAAAQVRDSFTFRCCLGLCLRVGNLLNRGTPRANARGFEVHVLPSLSAIKSSKDTQYSLLHFVARELKREVEDVRKAQAEAEQEAEHESEQESEGTDVEGEASDNAKRKGEEESKGAGVSKLDGSAREEEPWNELEEAVFEAEAQEKAVRQLKHELRLMPGITYSVSWTSDANEGTELLGSIEVQIGHIRSELYQVRAELSQLPPLPACPVLLDGFPRIMPLDHARVLLSFATDEVCVVHWVMLPRWRRPPTFHSWGKATVPPTRNEVLAGCGHNGTPPIACGSVVIEVPEEEIWVMVEGLPRRYEVSVYAIVEDCFGWAHDADLAAPQALSVEPQERRENEEHGDSGAPPSPEEAAHKEAEPESLAPMVQSPWHQIALARMRGVGRSARPALGVAGAASTDRVDDRSKRVDEDAAAGSQSGKGDKDEAAAGADASMEASVDPKNGVEHEEEQAEEEDGEKEAASARDDSVSDHIGHVVVSTPPCVHFDAREAEQVPALERARHQQLVKCAADKSSRDVVMVRVGRYRSEHGVVSCARIRAEVSRALLAVATVESMAKFTLEGISPSTASDDHPRPLKMHVDGLHTRFLLEGFLGNAQLELEELQGYNSEMLVALEQSASYLGLQRPGQSPADHIAVLSVLKDFVGALTKCALENTDRARVAAKEAQAKLQAEHMKARLSLRSHPDATHNAAHASAMQQALARHVEEEKAANGEEEAANGEEKAANGVTFEVPSTRTEGSASEDKAHGEDEVGKAPSIDARLSSTATDDEWHRMRLQQLVRSHSRRLSLDSVFSVDSFSPMRDYTAEEYF</sequence>
<feature type="region of interest" description="Disordered" evidence="1">
    <location>
        <begin position="1441"/>
        <end position="1492"/>
    </location>
</feature>
<feature type="compositionally biased region" description="Low complexity" evidence="1">
    <location>
        <begin position="235"/>
        <end position="270"/>
    </location>
</feature>
<feature type="compositionally biased region" description="Acidic residues" evidence="1">
    <location>
        <begin position="829"/>
        <end position="840"/>
    </location>
</feature>
<dbReference type="InterPro" id="IPR015425">
    <property type="entry name" value="FH2_Formin"/>
</dbReference>
<dbReference type="EMBL" id="JBGBPQ010000006">
    <property type="protein sequence ID" value="KAL1522804.1"/>
    <property type="molecule type" value="Genomic_DNA"/>
</dbReference>
<feature type="compositionally biased region" description="Basic and acidic residues" evidence="1">
    <location>
        <begin position="842"/>
        <end position="853"/>
    </location>
</feature>
<feature type="compositionally biased region" description="Basic and acidic residues" evidence="1">
    <location>
        <begin position="1140"/>
        <end position="1151"/>
    </location>
</feature>
<feature type="compositionally biased region" description="Low complexity" evidence="1">
    <location>
        <begin position="1168"/>
        <end position="1178"/>
    </location>
</feature>
<evidence type="ECO:0000256" key="1">
    <source>
        <dbReference type="SAM" id="MobiDB-lite"/>
    </source>
</evidence>
<comment type="caution">
    <text evidence="3">The sequence shown here is derived from an EMBL/GenBank/DDBJ whole genome shotgun (WGS) entry which is preliminary data.</text>
</comment>
<dbReference type="Proteomes" id="UP001515480">
    <property type="component" value="Unassembled WGS sequence"/>
</dbReference>
<feature type="compositionally biased region" description="Polar residues" evidence="1">
    <location>
        <begin position="197"/>
        <end position="206"/>
    </location>
</feature>
<keyword evidence="4" id="KW-1185">Reference proteome</keyword>
<feature type="compositionally biased region" description="Polar residues" evidence="1">
    <location>
        <begin position="371"/>
        <end position="382"/>
    </location>
</feature>
<dbReference type="InterPro" id="IPR042201">
    <property type="entry name" value="FH2_Formin_sf"/>
</dbReference>
<feature type="compositionally biased region" description="Low complexity" evidence="1">
    <location>
        <begin position="333"/>
        <end position="347"/>
    </location>
</feature>